<feature type="domain" description="PDZ" evidence="2">
    <location>
        <begin position="112"/>
        <end position="191"/>
    </location>
</feature>
<feature type="region of interest" description="Disordered" evidence="1">
    <location>
        <begin position="346"/>
        <end position="371"/>
    </location>
</feature>
<evidence type="ECO:0000313" key="4">
    <source>
        <dbReference type="Proteomes" id="UP001515480"/>
    </source>
</evidence>
<evidence type="ECO:0000256" key="1">
    <source>
        <dbReference type="SAM" id="MobiDB-lite"/>
    </source>
</evidence>
<dbReference type="Proteomes" id="UP001515480">
    <property type="component" value="Unassembled WGS sequence"/>
</dbReference>
<feature type="compositionally biased region" description="Basic and acidic residues" evidence="1">
    <location>
        <begin position="593"/>
        <end position="604"/>
    </location>
</feature>
<feature type="compositionally biased region" description="Low complexity" evidence="1">
    <location>
        <begin position="1"/>
        <end position="23"/>
    </location>
</feature>
<dbReference type="PROSITE" id="PS50106">
    <property type="entry name" value="PDZ"/>
    <property type="match status" value="1"/>
</dbReference>
<proteinExistence type="predicted"/>
<feature type="region of interest" description="Disordered" evidence="1">
    <location>
        <begin position="1"/>
        <end position="28"/>
    </location>
</feature>
<dbReference type="SUPFAM" id="SSF50156">
    <property type="entry name" value="PDZ domain-like"/>
    <property type="match status" value="1"/>
</dbReference>
<dbReference type="SMART" id="SM00228">
    <property type="entry name" value="PDZ"/>
    <property type="match status" value="1"/>
</dbReference>
<organism evidence="3 4">
    <name type="scientific">Prymnesium parvum</name>
    <name type="common">Toxic golden alga</name>
    <dbReference type="NCBI Taxonomy" id="97485"/>
    <lineage>
        <taxon>Eukaryota</taxon>
        <taxon>Haptista</taxon>
        <taxon>Haptophyta</taxon>
        <taxon>Prymnesiophyceae</taxon>
        <taxon>Prymnesiales</taxon>
        <taxon>Prymnesiaceae</taxon>
        <taxon>Prymnesium</taxon>
    </lineage>
</organism>
<sequence length="672" mass="70657">MQPSPLSAAPPEEAREAPSAPLADGTAHAASVRLTAGEAGWAAAAGAATAAEVEARRERIISSQAEGQGASARSGAASPVSPTGPSSAALLAIATAPGALQTPSPPPANWEEMTVHIPGAGEDGSLGIKLEVCWGRLTVSSVVEGCAAEQATPALLPGDVITAVEGVRCESAKELLKLLASYLTLQKSYSATAPKRSLRLQIARDPAHSQRYSYMVLLDGWLEFLVNDGGGQTDLEEWAWGFFMFTVGQGLQCYSRRPHPSLLDAACNGTSQSDENVGSLDARLLDSLRIDDIAEAVAAPDGISADGTGRSLDVRSVDANYIRLRAASAEDASKWIRIINLYCHPSGSSVSPQRSSAPRFAAATPTSETDDELRNSLWEAEARAEKAEARAEHLATYLEWMLARPFTGKCPRCHFALPQLELPQPPASDSDLEKLLHASRPARPSPKARHSRQQTSVASKLLRARTAKIAVAAAVAARAMSSPDLTAPAEEAPRESASDPELKPRVTRWLEDRLADDEDAATPPSAEKPAVESATPPAAVQQAAPSSLRPAAGARRQSGEGKRFGGDGGKAVGVTRSMVRSLSASAAGLFGRERQAHRHAEAPDWHSFPAARSGTDDDVRVQTSQIRGTPDGASRTESAPATSCCSSCSGDPNQQATPLDIAVVQFTQLLEL</sequence>
<evidence type="ECO:0000259" key="2">
    <source>
        <dbReference type="PROSITE" id="PS50106"/>
    </source>
</evidence>
<dbReference type="CDD" id="cd00136">
    <property type="entry name" value="PDZ_canonical"/>
    <property type="match status" value="1"/>
</dbReference>
<dbReference type="EMBL" id="JBGBPQ010000010">
    <property type="protein sequence ID" value="KAL1519168.1"/>
    <property type="molecule type" value="Genomic_DNA"/>
</dbReference>
<feature type="region of interest" description="Disordered" evidence="1">
    <location>
        <begin position="439"/>
        <end position="460"/>
    </location>
</feature>
<feature type="compositionally biased region" description="Low complexity" evidence="1">
    <location>
        <begin position="63"/>
        <end position="78"/>
    </location>
</feature>
<protein>
    <recommendedName>
        <fullName evidence="2">PDZ domain-containing protein</fullName>
    </recommendedName>
</protein>
<feature type="region of interest" description="Disordered" evidence="1">
    <location>
        <begin position="517"/>
        <end position="572"/>
    </location>
</feature>
<evidence type="ECO:0000313" key="3">
    <source>
        <dbReference type="EMBL" id="KAL1519168.1"/>
    </source>
</evidence>
<feature type="compositionally biased region" description="Low complexity" evidence="1">
    <location>
        <begin position="533"/>
        <end position="547"/>
    </location>
</feature>
<dbReference type="InterPro" id="IPR001478">
    <property type="entry name" value="PDZ"/>
</dbReference>
<dbReference type="InterPro" id="IPR036034">
    <property type="entry name" value="PDZ_sf"/>
</dbReference>
<comment type="caution">
    <text evidence="3">The sequence shown here is derived from an EMBL/GenBank/DDBJ whole genome shotgun (WGS) entry which is preliminary data.</text>
</comment>
<feature type="region of interest" description="Disordered" evidence="1">
    <location>
        <begin position="63"/>
        <end position="84"/>
    </location>
</feature>
<feature type="compositionally biased region" description="Low complexity" evidence="1">
    <location>
        <begin position="346"/>
        <end position="358"/>
    </location>
</feature>
<accession>A0AB34JD03</accession>
<keyword evidence="4" id="KW-1185">Reference proteome</keyword>
<feature type="region of interest" description="Disordered" evidence="1">
    <location>
        <begin position="593"/>
        <end position="654"/>
    </location>
</feature>
<gene>
    <name evidence="3" type="ORF">AB1Y20_003428</name>
</gene>
<dbReference type="Gene3D" id="2.30.42.10">
    <property type="match status" value="1"/>
</dbReference>
<feature type="region of interest" description="Disordered" evidence="1">
    <location>
        <begin position="479"/>
        <end position="505"/>
    </location>
</feature>
<name>A0AB34JD03_PRYPA</name>
<feature type="compositionally biased region" description="Basic and acidic residues" evidence="1">
    <location>
        <begin position="491"/>
        <end position="505"/>
    </location>
</feature>
<dbReference type="AlphaFoldDB" id="A0AB34JD03"/>
<reference evidence="3 4" key="1">
    <citation type="journal article" date="2024" name="Science">
        <title>Giant polyketide synthase enzymes in the biosynthesis of giant marine polyether toxins.</title>
        <authorList>
            <person name="Fallon T.R."/>
            <person name="Shende V.V."/>
            <person name="Wierzbicki I.H."/>
            <person name="Pendleton A.L."/>
            <person name="Watervoot N.F."/>
            <person name="Auber R.P."/>
            <person name="Gonzalez D.J."/>
            <person name="Wisecaver J.H."/>
            <person name="Moore B.S."/>
        </authorList>
    </citation>
    <scope>NUCLEOTIDE SEQUENCE [LARGE SCALE GENOMIC DNA]</scope>
    <source>
        <strain evidence="3 4">12B1</strain>
    </source>
</reference>